<comment type="caution">
    <text evidence="2">The sequence shown here is derived from an EMBL/GenBank/DDBJ whole genome shotgun (WGS) entry which is preliminary data.</text>
</comment>
<dbReference type="Proteomes" id="UP000664109">
    <property type="component" value="Unassembled WGS sequence"/>
</dbReference>
<evidence type="ECO:0000313" key="3">
    <source>
        <dbReference type="Proteomes" id="UP000664109"/>
    </source>
</evidence>
<protein>
    <submittedName>
        <fullName evidence="2">Uncharacterized protein</fullName>
    </submittedName>
</protein>
<feature type="signal peptide" evidence="1">
    <location>
        <begin position="1"/>
        <end position="25"/>
    </location>
</feature>
<keyword evidence="1" id="KW-0732">Signal</keyword>
<reference evidence="2 3" key="1">
    <citation type="journal article" date="2016" name="Arch. Microbiol.">
        <title>Streptomyces zhihengii sp. nov., isolated from rhizospheric soil of Psammosilene tunicoides.</title>
        <authorList>
            <person name="Huang M.J."/>
            <person name="Fei J.J."/>
            <person name="Salam N."/>
            <person name="Kim C.J."/>
            <person name="Hozzein W.N."/>
            <person name="Xiao M."/>
            <person name="Huang H.Q."/>
            <person name="Li W.J."/>
        </authorList>
    </citation>
    <scope>NUCLEOTIDE SEQUENCE [LARGE SCALE GENOMIC DNA]</scope>
    <source>
        <strain evidence="2 3">YIM T102</strain>
    </source>
</reference>
<dbReference type="EMBL" id="JAFEJA010000001">
    <property type="protein sequence ID" value="MBM9618381.1"/>
    <property type="molecule type" value="Genomic_DNA"/>
</dbReference>
<evidence type="ECO:0000313" key="2">
    <source>
        <dbReference type="EMBL" id="MBM9618381.1"/>
    </source>
</evidence>
<evidence type="ECO:0000256" key="1">
    <source>
        <dbReference type="SAM" id="SignalP"/>
    </source>
</evidence>
<feature type="chain" id="PRO_5046620953" evidence="1">
    <location>
        <begin position="26"/>
        <end position="122"/>
    </location>
</feature>
<keyword evidence="3" id="KW-1185">Reference proteome</keyword>
<gene>
    <name evidence="2" type="ORF">JE024_06400</name>
</gene>
<accession>A0ABS2ULH4</accession>
<dbReference type="RefSeq" id="WP_205372662.1">
    <property type="nucleotide sequence ID" value="NZ_JAFEJA010000001.1"/>
</dbReference>
<name>A0ABS2ULH4_9ACTN</name>
<sequence length="122" mass="13213">MLRRTATMLGTAAAAFLLTTTAALAADDELISAGEDNVKYRRSCDTVYFGAVGTTYALTRKDKGGTCKGHAWVRAYTYSGWTSWQNGSTDVEISSSGGHITRAQHKGCADCQVHSTELRWLD</sequence>
<organism evidence="2 3">
    <name type="scientific">Streptomyces zhihengii</name>
    <dbReference type="NCBI Taxonomy" id="1818004"/>
    <lineage>
        <taxon>Bacteria</taxon>
        <taxon>Bacillati</taxon>
        <taxon>Actinomycetota</taxon>
        <taxon>Actinomycetes</taxon>
        <taxon>Kitasatosporales</taxon>
        <taxon>Streptomycetaceae</taxon>
        <taxon>Streptomyces</taxon>
    </lineage>
</organism>
<proteinExistence type="predicted"/>